<reference evidence="1" key="1">
    <citation type="submission" date="2018-05" db="EMBL/GenBank/DDBJ databases">
        <authorList>
            <person name="Lanie J.A."/>
            <person name="Ng W.-L."/>
            <person name="Kazmierczak K.M."/>
            <person name="Andrzejewski T.M."/>
            <person name="Davidsen T.M."/>
            <person name="Wayne K.J."/>
            <person name="Tettelin H."/>
            <person name="Glass J.I."/>
            <person name="Rusch D."/>
            <person name="Podicherti R."/>
            <person name="Tsui H.-C.T."/>
            <person name="Winkler M.E."/>
        </authorList>
    </citation>
    <scope>NUCLEOTIDE SEQUENCE</scope>
</reference>
<evidence type="ECO:0000313" key="1">
    <source>
        <dbReference type="EMBL" id="SVA63888.1"/>
    </source>
</evidence>
<sequence length="24" mass="2738">MGADLYHKQKTRQKTGFFVAGQLL</sequence>
<accession>A0A381XGN4</accession>
<dbReference type="AlphaFoldDB" id="A0A381XGN4"/>
<name>A0A381XGN4_9ZZZZ</name>
<gene>
    <name evidence="1" type="ORF">METZ01_LOCUS116742</name>
</gene>
<protein>
    <submittedName>
        <fullName evidence="1">Uncharacterized protein</fullName>
    </submittedName>
</protein>
<proteinExistence type="predicted"/>
<organism evidence="1">
    <name type="scientific">marine metagenome</name>
    <dbReference type="NCBI Taxonomy" id="408172"/>
    <lineage>
        <taxon>unclassified sequences</taxon>
        <taxon>metagenomes</taxon>
        <taxon>ecological metagenomes</taxon>
    </lineage>
</organism>
<dbReference type="EMBL" id="UINC01015112">
    <property type="protein sequence ID" value="SVA63888.1"/>
    <property type="molecule type" value="Genomic_DNA"/>
</dbReference>